<dbReference type="EMBL" id="JACIJB010000007">
    <property type="protein sequence ID" value="MBB5660969.1"/>
    <property type="molecule type" value="Genomic_DNA"/>
</dbReference>
<accession>A0A7W9E8H2</accession>
<name>A0A7W9E8H2_9CAUL</name>
<dbReference type="Pfam" id="PF00285">
    <property type="entry name" value="Citrate_synt"/>
    <property type="match status" value="1"/>
</dbReference>
<dbReference type="Proteomes" id="UP000548978">
    <property type="component" value="Unassembled WGS sequence"/>
</dbReference>
<evidence type="ECO:0000313" key="2">
    <source>
        <dbReference type="Proteomes" id="UP000548978"/>
    </source>
</evidence>
<dbReference type="EC" id="2.3.3.1" evidence="1"/>
<dbReference type="InterPro" id="IPR002020">
    <property type="entry name" value="Citrate_synthase"/>
</dbReference>
<dbReference type="RefSeq" id="WP_123288222.1">
    <property type="nucleotide sequence ID" value="NZ_JACIJB010000007.1"/>
</dbReference>
<keyword evidence="1" id="KW-0012">Acyltransferase</keyword>
<dbReference type="InterPro" id="IPR009061">
    <property type="entry name" value="DNA-bd_dom_put_sf"/>
</dbReference>
<dbReference type="OrthoDB" id="9786046at2"/>
<dbReference type="GO" id="GO:0036440">
    <property type="term" value="F:citrate synthase activity"/>
    <property type="evidence" value="ECO:0007669"/>
    <property type="project" value="UniProtKB-EC"/>
</dbReference>
<dbReference type="Gene3D" id="1.10.580.10">
    <property type="entry name" value="Citrate Synthase, domain 1"/>
    <property type="match status" value="1"/>
</dbReference>
<dbReference type="InterPro" id="IPR036969">
    <property type="entry name" value="Citrate_synthase_sf"/>
</dbReference>
<dbReference type="InterPro" id="IPR016142">
    <property type="entry name" value="Citrate_synth-like_lrg_a-sub"/>
</dbReference>
<protein>
    <submittedName>
        <fullName evidence="1">Citrate synthase</fullName>
        <ecNumber evidence="1">2.3.3.1</ecNumber>
    </submittedName>
</protein>
<reference evidence="1 2" key="1">
    <citation type="submission" date="2020-08" db="EMBL/GenBank/DDBJ databases">
        <title>Genomic Encyclopedia of Type Strains, Phase IV (KMG-IV): sequencing the most valuable type-strain genomes for metagenomic binning, comparative biology and taxonomic classification.</title>
        <authorList>
            <person name="Goeker M."/>
        </authorList>
    </citation>
    <scope>NUCLEOTIDE SEQUENCE [LARGE SCALE GENOMIC DNA]</scope>
    <source>
        <strain evidence="1 2">DSM 24448</strain>
    </source>
</reference>
<organism evidence="1 2">
    <name type="scientific">Brevundimonas halotolerans</name>
    <dbReference type="NCBI Taxonomy" id="69670"/>
    <lineage>
        <taxon>Bacteria</taxon>
        <taxon>Pseudomonadati</taxon>
        <taxon>Pseudomonadota</taxon>
        <taxon>Alphaproteobacteria</taxon>
        <taxon>Caulobacterales</taxon>
        <taxon>Caulobacteraceae</taxon>
        <taxon>Brevundimonas</taxon>
    </lineage>
</organism>
<gene>
    <name evidence="1" type="ORF">FHS65_001727</name>
</gene>
<sequence>MDAGHGWIGRSEALKRLGVKTQTLYAYVSRGRIAARPDPTDPRRSLYAESDIERLETGDRAATPAVLSRGAAGRGEAEIFSTLSTRIDGRLCYAGLDVAQLSAQATLEDVARRLWGLKSAQPLMGLKPRVDAVTGASIRLKTCACLARRAAEDPPLPGRDADTLRAEAADILNEVIDAAAGSGPRLLFHQRLARGWKLIERDADLIRRALVLCADDLALPPILAARTTAQSGAPLAGAALAGITALMGSPVMKQTHIVSSWVVQARRNPGLALSRALEETGTAPGFIDPNSPDTDEIRARALIEAARLPPDLEAVWRDGEARGLAPGLPLALALLARRLDLPREGAVDLLMLGRLTGLMGHVLDQAIGGSPIRTRLRYVGPTPGAN</sequence>
<dbReference type="AlphaFoldDB" id="A0A7W9E8H2"/>
<evidence type="ECO:0000313" key="1">
    <source>
        <dbReference type="EMBL" id="MBB5660969.1"/>
    </source>
</evidence>
<dbReference type="SUPFAM" id="SSF48256">
    <property type="entry name" value="Citrate synthase"/>
    <property type="match status" value="1"/>
</dbReference>
<dbReference type="SUPFAM" id="SSF46955">
    <property type="entry name" value="Putative DNA-binding domain"/>
    <property type="match status" value="1"/>
</dbReference>
<keyword evidence="1" id="KW-0808">Transferase</keyword>
<proteinExistence type="predicted"/>
<keyword evidence="2" id="KW-1185">Reference proteome</keyword>
<comment type="caution">
    <text evidence="1">The sequence shown here is derived from an EMBL/GenBank/DDBJ whole genome shotgun (WGS) entry which is preliminary data.</text>
</comment>